<accession>A0AAV9LMQ7</accession>
<reference evidence="3 4" key="1">
    <citation type="submission" date="2023-10" db="EMBL/GenBank/DDBJ databases">
        <title>Genome-Wide Identification Analysis in wild type Solanum Pinnatisectum Reveals Some Genes Defensing Phytophthora Infestans.</title>
        <authorList>
            <person name="Sun C."/>
        </authorList>
    </citation>
    <scope>NUCLEOTIDE SEQUENCE [LARGE SCALE GENOMIC DNA]</scope>
    <source>
        <strain evidence="3">LQN</strain>
        <tissue evidence="3">Leaf</tissue>
    </source>
</reference>
<organism evidence="3 4">
    <name type="scientific">Solanum pinnatisectum</name>
    <name type="common">tansyleaf nightshade</name>
    <dbReference type="NCBI Taxonomy" id="50273"/>
    <lineage>
        <taxon>Eukaryota</taxon>
        <taxon>Viridiplantae</taxon>
        <taxon>Streptophyta</taxon>
        <taxon>Embryophyta</taxon>
        <taxon>Tracheophyta</taxon>
        <taxon>Spermatophyta</taxon>
        <taxon>Magnoliopsida</taxon>
        <taxon>eudicotyledons</taxon>
        <taxon>Gunneridae</taxon>
        <taxon>Pentapetalae</taxon>
        <taxon>asterids</taxon>
        <taxon>lamiids</taxon>
        <taxon>Solanales</taxon>
        <taxon>Solanaceae</taxon>
        <taxon>Solanoideae</taxon>
        <taxon>Solaneae</taxon>
        <taxon>Solanum</taxon>
    </lineage>
</organism>
<feature type="signal peptide" evidence="2">
    <location>
        <begin position="1"/>
        <end position="22"/>
    </location>
</feature>
<feature type="compositionally biased region" description="Basic residues" evidence="1">
    <location>
        <begin position="132"/>
        <end position="141"/>
    </location>
</feature>
<feature type="compositionally biased region" description="Acidic residues" evidence="1">
    <location>
        <begin position="50"/>
        <end position="73"/>
    </location>
</feature>
<feature type="region of interest" description="Disordered" evidence="1">
    <location>
        <begin position="32"/>
        <end position="73"/>
    </location>
</feature>
<name>A0AAV9LMQ7_9SOLN</name>
<protein>
    <submittedName>
        <fullName evidence="3">Uncharacterized protein</fullName>
    </submittedName>
</protein>
<comment type="caution">
    <text evidence="3">The sequence shown here is derived from an EMBL/GenBank/DDBJ whole genome shotgun (WGS) entry which is preliminary data.</text>
</comment>
<evidence type="ECO:0000313" key="4">
    <source>
        <dbReference type="Proteomes" id="UP001311915"/>
    </source>
</evidence>
<dbReference type="EMBL" id="JAWPEI010000005">
    <property type="protein sequence ID" value="KAK4727014.1"/>
    <property type="molecule type" value="Genomic_DNA"/>
</dbReference>
<dbReference type="AlphaFoldDB" id="A0AAV9LMQ7"/>
<evidence type="ECO:0000313" key="3">
    <source>
        <dbReference type="EMBL" id="KAK4727014.1"/>
    </source>
</evidence>
<feature type="compositionally biased region" description="Acidic residues" evidence="1">
    <location>
        <begin position="90"/>
        <end position="125"/>
    </location>
</feature>
<proteinExistence type="predicted"/>
<sequence>MDETFKVVALLVVGASADVALGVGAESLVVAESVEGEGGDETSSSSGDSAELEESEVGDDDGELPLGDDDDLGDCVGALPLLLLLGAAAGDDDGDDDDDDDDDGDDDDGDDDGDEDGELLGDEAPETNPTKATKRRATTIT</sequence>
<gene>
    <name evidence="3" type="ORF">R3W88_031931</name>
</gene>
<feature type="chain" id="PRO_5043519077" evidence="2">
    <location>
        <begin position="23"/>
        <end position="141"/>
    </location>
</feature>
<feature type="region of interest" description="Disordered" evidence="1">
    <location>
        <begin position="88"/>
        <end position="141"/>
    </location>
</feature>
<evidence type="ECO:0000256" key="1">
    <source>
        <dbReference type="SAM" id="MobiDB-lite"/>
    </source>
</evidence>
<dbReference type="Proteomes" id="UP001311915">
    <property type="component" value="Unassembled WGS sequence"/>
</dbReference>
<keyword evidence="4" id="KW-1185">Reference proteome</keyword>
<evidence type="ECO:0000256" key="2">
    <source>
        <dbReference type="SAM" id="SignalP"/>
    </source>
</evidence>
<keyword evidence="2" id="KW-0732">Signal</keyword>